<keyword evidence="5" id="KW-0862">Zinc</keyword>
<dbReference type="Pfam" id="PF00096">
    <property type="entry name" value="zf-C2H2"/>
    <property type="match status" value="2"/>
</dbReference>
<keyword evidence="4 7" id="KW-0863">Zinc-finger</keyword>
<keyword evidence="2" id="KW-0479">Metal-binding</keyword>
<dbReference type="FunFam" id="3.30.160.60:FF:000065">
    <property type="entry name" value="B-cell CLL/lymphoma 6, member B"/>
    <property type="match status" value="1"/>
</dbReference>
<dbReference type="AlphaFoldDB" id="A0A0W7VQW8"/>
<feature type="compositionally biased region" description="Low complexity" evidence="8">
    <location>
        <begin position="227"/>
        <end position="249"/>
    </location>
</feature>
<dbReference type="PANTHER" id="PTHR16515:SF66">
    <property type="entry name" value="C2H2-TYPE DOMAIN-CONTAINING PROTEIN"/>
    <property type="match status" value="1"/>
</dbReference>
<evidence type="ECO:0000256" key="6">
    <source>
        <dbReference type="ARBA" id="ARBA00023242"/>
    </source>
</evidence>
<evidence type="ECO:0000256" key="2">
    <source>
        <dbReference type="ARBA" id="ARBA00022723"/>
    </source>
</evidence>
<dbReference type="GO" id="GO:0005634">
    <property type="term" value="C:nucleus"/>
    <property type="evidence" value="ECO:0007669"/>
    <property type="project" value="UniProtKB-SubCell"/>
</dbReference>
<sequence>MDDTSHDNNPPPSFSSRRPAAGALPTFSLPPPQPEVSSIDDPSSRPRTFYNLGKSLDLNPPASGTSDGLSPSLSSVHTSSSQSSQAPASMQQYTYSGHVHGSWPTPSNSAYSVSSGSAQQPAPMQPSGGSSYPVNPANGTQPPLGTAPYGGRSSSMYNQPGLPYGNQRSSQSPATGGDGLSAQPYDHHSFQSSGGQDGHSGNLMAPHVTQAPGTSNSSAHVDSYTHSRPSISGPSYSSSSGPQHPSSFPYATQPAPSSHSPTGAASLPRGLGSLSSQQPLPSMAHPGSYRSYQTYPPLSMGGPVMSNIHQPGSQLSMIPGSMVPAGYGTSTMMYSHPPPQPQSERPFKCDQCVQSFSRNHDLKRHKRIHLAVKPFPCNFCSKSFSRKDALKRHRLVKGCENKSHENQVAAENGGSRGGEIDDDARRN</sequence>
<feature type="compositionally biased region" description="Low complexity" evidence="8">
    <location>
        <begin position="270"/>
        <end position="282"/>
    </location>
</feature>
<protein>
    <recommendedName>
        <fullName evidence="9">C2H2-type domain-containing protein</fullName>
    </recommendedName>
</protein>
<dbReference type="GO" id="GO:0010468">
    <property type="term" value="P:regulation of gene expression"/>
    <property type="evidence" value="ECO:0007669"/>
    <property type="project" value="TreeGrafter"/>
</dbReference>
<evidence type="ECO:0000313" key="11">
    <source>
        <dbReference type="Proteomes" id="UP000236546"/>
    </source>
</evidence>
<evidence type="ECO:0000256" key="4">
    <source>
        <dbReference type="ARBA" id="ARBA00022771"/>
    </source>
</evidence>
<keyword evidence="3" id="KW-0677">Repeat</keyword>
<name>A0A0W7VQW8_9HYPO</name>
<evidence type="ECO:0000313" key="10">
    <source>
        <dbReference type="EMBL" id="PNP42173.1"/>
    </source>
</evidence>
<keyword evidence="6" id="KW-0539">Nucleus</keyword>
<dbReference type="InterPro" id="IPR050331">
    <property type="entry name" value="Zinc_finger"/>
</dbReference>
<evidence type="ECO:0000256" key="3">
    <source>
        <dbReference type="ARBA" id="ARBA00022737"/>
    </source>
</evidence>
<evidence type="ECO:0000256" key="5">
    <source>
        <dbReference type="ARBA" id="ARBA00022833"/>
    </source>
</evidence>
<reference evidence="10 11" key="1">
    <citation type="submission" date="2017-02" db="EMBL/GenBank/DDBJ databases">
        <title>Genomes of Trichoderma spp. with biocontrol activity.</title>
        <authorList>
            <person name="Gardiner D."/>
            <person name="Kazan K."/>
            <person name="Vos C."/>
            <person name="Harvey P."/>
        </authorList>
    </citation>
    <scope>NUCLEOTIDE SEQUENCE [LARGE SCALE GENOMIC DNA]</scope>
    <source>
        <strain evidence="10 11">A5MH</strain>
    </source>
</reference>
<dbReference type="PANTHER" id="PTHR16515">
    <property type="entry name" value="PR DOMAIN ZINC FINGER PROTEIN"/>
    <property type="match status" value="1"/>
</dbReference>
<feature type="region of interest" description="Disordered" evidence="8">
    <location>
        <begin position="400"/>
        <end position="427"/>
    </location>
</feature>
<feature type="region of interest" description="Disordered" evidence="8">
    <location>
        <begin position="1"/>
        <end position="288"/>
    </location>
</feature>
<dbReference type="InterPro" id="IPR036236">
    <property type="entry name" value="Znf_C2H2_sf"/>
</dbReference>
<feature type="domain" description="C2H2-type" evidence="9">
    <location>
        <begin position="375"/>
        <end position="409"/>
    </location>
</feature>
<comment type="subcellular location">
    <subcellularLocation>
        <location evidence="1">Nucleus</location>
    </subcellularLocation>
</comment>
<evidence type="ECO:0000259" key="9">
    <source>
        <dbReference type="PROSITE" id="PS50157"/>
    </source>
</evidence>
<dbReference type="Proteomes" id="UP000236546">
    <property type="component" value="Unassembled WGS sequence"/>
</dbReference>
<gene>
    <name evidence="10" type="ORF">TGAMA5MH_05855</name>
</gene>
<dbReference type="OrthoDB" id="8922241at2759"/>
<dbReference type="SMART" id="SM00355">
    <property type="entry name" value="ZnF_C2H2"/>
    <property type="match status" value="2"/>
</dbReference>
<evidence type="ECO:0000256" key="7">
    <source>
        <dbReference type="PROSITE-ProRule" id="PRU00042"/>
    </source>
</evidence>
<feature type="compositionally biased region" description="Polar residues" evidence="8">
    <location>
        <begin position="254"/>
        <end position="263"/>
    </location>
</feature>
<evidence type="ECO:0000256" key="8">
    <source>
        <dbReference type="SAM" id="MobiDB-lite"/>
    </source>
</evidence>
<feature type="domain" description="C2H2-type" evidence="9">
    <location>
        <begin position="347"/>
        <end position="374"/>
    </location>
</feature>
<dbReference type="PROSITE" id="PS00028">
    <property type="entry name" value="ZINC_FINGER_C2H2_1"/>
    <property type="match status" value="1"/>
</dbReference>
<dbReference type="PROSITE" id="PS50157">
    <property type="entry name" value="ZINC_FINGER_C2H2_2"/>
    <property type="match status" value="2"/>
</dbReference>
<evidence type="ECO:0000256" key="1">
    <source>
        <dbReference type="ARBA" id="ARBA00004123"/>
    </source>
</evidence>
<comment type="caution">
    <text evidence="10">The sequence shown here is derived from an EMBL/GenBank/DDBJ whole genome shotgun (WGS) entry which is preliminary data.</text>
</comment>
<proteinExistence type="predicted"/>
<feature type="compositionally biased region" description="Low complexity" evidence="8">
    <location>
        <begin position="107"/>
        <end position="117"/>
    </location>
</feature>
<feature type="compositionally biased region" description="Polar residues" evidence="8">
    <location>
        <begin position="211"/>
        <end position="226"/>
    </location>
</feature>
<feature type="compositionally biased region" description="Polar residues" evidence="8">
    <location>
        <begin position="118"/>
        <end position="143"/>
    </location>
</feature>
<dbReference type="GO" id="GO:0008270">
    <property type="term" value="F:zinc ion binding"/>
    <property type="evidence" value="ECO:0007669"/>
    <property type="project" value="UniProtKB-KW"/>
</dbReference>
<dbReference type="SUPFAM" id="SSF57667">
    <property type="entry name" value="beta-beta-alpha zinc fingers"/>
    <property type="match status" value="1"/>
</dbReference>
<dbReference type="InterPro" id="IPR013087">
    <property type="entry name" value="Znf_C2H2_type"/>
</dbReference>
<dbReference type="EMBL" id="MTYH01000051">
    <property type="protein sequence ID" value="PNP42173.1"/>
    <property type="molecule type" value="Genomic_DNA"/>
</dbReference>
<feature type="compositionally biased region" description="Low complexity" evidence="8">
    <location>
        <begin position="69"/>
        <end position="89"/>
    </location>
</feature>
<accession>A0A0W7VQW8</accession>
<dbReference type="FunFam" id="3.30.160.60:FF:001781">
    <property type="entry name" value="zinc finger protein 496 isoform X2"/>
    <property type="match status" value="1"/>
</dbReference>
<dbReference type="Gene3D" id="3.30.160.60">
    <property type="entry name" value="Classic Zinc Finger"/>
    <property type="match status" value="2"/>
</dbReference>
<organism evidence="10 11">
    <name type="scientific">Trichoderma gamsii</name>
    <dbReference type="NCBI Taxonomy" id="398673"/>
    <lineage>
        <taxon>Eukaryota</taxon>
        <taxon>Fungi</taxon>
        <taxon>Dikarya</taxon>
        <taxon>Ascomycota</taxon>
        <taxon>Pezizomycotina</taxon>
        <taxon>Sordariomycetes</taxon>
        <taxon>Hypocreomycetidae</taxon>
        <taxon>Hypocreales</taxon>
        <taxon>Hypocreaceae</taxon>
        <taxon>Trichoderma</taxon>
    </lineage>
</organism>